<dbReference type="PANTHER" id="PTHR46438">
    <property type="entry name" value="ALPHA/BETA-HYDROLASES SUPERFAMILY PROTEIN"/>
    <property type="match status" value="1"/>
</dbReference>
<evidence type="ECO:0000313" key="2">
    <source>
        <dbReference type="EMBL" id="CAG5071756.1"/>
    </source>
</evidence>
<accession>A0ABM8UTW0</accession>
<reference evidence="2 3" key="1">
    <citation type="submission" date="2021-04" db="EMBL/GenBank/DDBJ databases">
        <authorList>
            <person name="Rodrigo-Torres L."/>
            <person name="Arahal R. D."/>
            <person name="Lucena T."/>
        </authorList>
    </citation>
    <scope>NUCLEOTIDE SEQUENCE [LARGE SCALE GENOMIC DNA]</scope>
    <source>
        <strain evidence="2 3">CECT 9623</strain>
    </source>
</reference>
<name>A0ABM8UTW0_9BACT</name>
<dbReference type="Gene3D" id="3.40.50.1820">
    <property type="entry name" value="alpha/beta hydrolase"/>
    <property type="match status" value="1"/>
</dbReference>
<gene>
    <name evidence="2" type="primary">menH_3</name>
    <name evidence="2" type="ORF">DYBT9623_03747</name>
</gene>
<keyword evidence="3" id="KW-1185">Reference proteome</keyword>
<comment type="caution">
    <text evidence="2">The sequence shown here is derived from an EMBL/GenBank/DDBJ whole genome shotgun (WGS) entry which is preliminary data.</text>
</comment>
<sequence length="259" mass="29133">MTSLHFTRLGRGSCILLAFHGIGQDGISCFQTLENTLGDHYTIFAFDLFFHGKSADADLEIVTKDHWKSVLVDFLTQNNISDFDVMGFSMGGRFALATLEAFPDKIKNTYLVAPDGISENPLYTLATRNAAGRALFRWTMQKPALFFKTILLLKKTGIVNNSLVRFTENVLNTPSKRQNIFKSWTAFRALRFTMPQIIGIANQNDIRIFHFTGQFDKLLTLKAVDPLAKLLPKNQIVHLKSGHSQLVAKAGVWICTLFE</sequence>
<dbReference type="SUPFAM" id="SSF53474">
    <property type="entry name" value="alpha/beta-Hydrolases"/>
    <property type="match status" value="1"/>
</dbReference>
<dbReference type="InterPro" id="IPR000073">
    <property type="entry name" value="AB_hydrolase_1"/>
</dbReference>
<dbReference type="EC" id="4.2.99.20" evidence="2"/>
<feature type="domain" description="AB hydrolase-1" evidence="1">
    <location>
        <begin position="16"/>
        <end position="246"/>
    </location>
</feature>
<evidence type="ECO:0000313" key="3">
    <source>
        <dbReference type="Proteomes" id="UP000679725"/>
    </source>
</evidence>
<dbReference type="Proteomes" id="UP000679725">
    <property type="component" value="Unassembled WGS sequence"/>
</dbReference>
<dbReference type="Pfam" id="PF00561">
    <property type="entry name" value="Abhydrolase_1"/>
    <property type="match status" value="1"/>
</dbReference>
<organism evidence="2 3">
    <name type="scientific">Dyadobacter linearis</name>
    <dbReference type="NCBI Taxonomy" id="2823330"/>
    <lineage>
        <taxon>Bacteria</taxon>
        <taxon>Pseudomonadati</taxon>
        <taxon>Bacteroidota</taxon>
        <taxon>Cytophagia</taxon>
        <taxon>Cytophagales</taxon>
        <taxon>Spirosomataceae</taxon>
        <taxon>Dyadobacter</taxon>
    </lineage>
</organism>
<protein>
    <submittedName>
        <fullName evidence="2">2-succinyl-6-hydroxy-2, 4-cyclohexadiene-1-carboxylate synthase</fullName>
        <ecNumber evidence="2">4.2.99.20</ecNumber>
    </submittedName>
</protein>
<proteinExistence type="predicted"/>
<dbReference type="RefSeq" id="WP_215235044.1">
    <property type="nucleotide sequence ID" value="NZ_CAJRAU010000005.1"/>
</dbReference>
<evidence type="ECO:0000259" key="1">
    <source>
        <dbReference type="Pfam" id="PF00561"/>
    </source>
</evidence>
<dbReference type="InterPro" id="IPR029058">
    <property type="entry name" value="AB_hydrolase_fold"/>
</dbReference>
<dbReference type="EMBL" id="CAJRAU010000005">
    <property type="protein sequence ID" value="CAG5071756.1"/>
    <property type="molecule type" value="Genomic_DNA"/>
</dbReference>
<keyword evidence="2" id="KW-0456">Lyase</keyword>
<dbReference type="GO" id="GO:0070205">
    <property type="term" value="F:2-succinyl-6-hydroxy-2,4-cyclohexadiene-1-carboxylate synthase activity"/>
    <property type="evidence" value="ECO:0007669"/>
    <property type="project" value="UniProtKB-EC"/>
</dbReference>